<accession>A0ABR2ULM7</accession>
<evidence type="ECO:0000313" key="3">
    <source>
        <dbReference type="Proteomes" id="UP001408356"/>
    </source>
</evidence>
<sequence length="146" mass="15071">MKFSIISLAALVGAATAGVLPIRGRALRETVPSRPRLMRITATNSSSTDLATFVPDFGITQGSQPDGTGNCIGANGVKIPCSCPPARDAFLSQLNKNVKAGLAFPTDNSKGSACIRANSLVITVQDLKCPAASTPNVSALQKQNCV</sequence>
<keyword evidence="1" id="KW-0732">Signal</keyword>
<evidence type="ECO:0000256" key="1">
    <source>
        <dbReference type="SAM" id="SignalP"/>
    </source>
</evidence>
<keyword evidence="3" id="KW-1185">Reference proteome</keyword>
<protein>
    <submittedName>
        <fullName evidence="2">Uncharacterized protein</fullName>
    </submittedName>
</protein>
<comment type="caution">
    <text evidence="2">The sequence shown here is derived from an EMBL/GenBank/DDBJ whole genome shotgun (WGS) entry which is preliminary data.</text>
</comment>
<dbReference type="EMBL" id="JARVKF010000415">
    <property type="protein sequence ID" value="KAK9415537.1"/>
    <property type="molecule type" value="Genomic_DNA"/>
</dbReference>
<feature type="signal peptide" evidence="1">
    <location>
        <begin position="1"/>
        <end position="17"/>
    </location>
</feature>
<organism evidence="2 3">
    <name type="scientific">Seiridium unicorne</name>
    <dbReference type="NCBI Taxonomy" id="138068"/>
    <lineage>
        <taxon>Eukaryota</taxon>
        <taxon>Fungi</taxon>
        <taxon>Dikarya</taxon>
        <taxon>Ascomycota</taxon>
        <taxon>Pezizomycotina</taxon>
        <taxon>Sordariomycetes</taxon>
        <taxon>Xylariomycetidae</taxon>
        <taxon>Amphisphaeriales</taxon>
        <taxon>Sporocadaceae</taxon>
        <taxon>Seiridium</taxon>
    </lineage>
</organism>
<reference evidence="2 3" key="1">
    <citation type="journal article" date="2024" name="J. Plant Pathol.">
        <title>Sequence and assembly of the genome of Seiridium unicorne, isolate CBS 538.82, causal agent of cypress canker disease.</title>
        <authorList>
            <person name="Scali E."/>
            <person name="Rocca G.D."/>
            <person name="Danti R."/>
            <person name="Garbelotto M."/>
            <person name="Barberini S."/>
            <person name="Baroncelli R."/>
            <person name="Emiliani G."/>
        </authorList>
    </citation>
    <scope>NUCLEOTIDE SEQUENCE [LARGE SCALE GENOMIC DNA]</scope>
    <source>
        <strain evidence="2 3">BM-138-508</strain>
    </source>
</reference>
<evidence type="ECO:0000313" key="2">
    <source>
        <dbReference type="EMBL" id="KAK9415537.1"/>
    </source>
</evidence>
<gene>
    <name evidence="2" type="ORF">SUNI508_10377</name>
</gene>
<feature type="chain" id="PRO_5046028288" evidence="1">
    <location>
        <begin position="18"/>
        <end position="146"/>
    </location>
</feature>
<proteinExistence type="predicted"/>
<name>A0ABR2ULM7_9PEZI</name>
<dbReference type="Proteomes" id="UP001408356">
    <property type="component" value="Unassembled WGS sequence"/>
</dbReference>